<evidence type="ECO:0000256" key="1">
    <source>
        <dbReference type="SAM" id="MobiDB-lite"/>
    </source>
</evidence>
<proteinExistence type="predicted"/>
<feature type="region of interest" description="Disordered" evidence="1">
    <location>
        <begin position="1"/>
        <end position="27"/>
    </location>
</feature>
<accession>A0A7Z9C8Q1</accession>
<evidence type="ECO:0000313" key="3">
    <source>
        <dbReference type="Proteomes" id="UP000269974"/>
    </source>
</evidence>
<dbReference type="EMBL" id="UYIO01000001">
    <property type="protein sequence ID" value="VDG75273.1"/>
    <property type="molecule type" value="Genomic_DNA"/>
</dbReference>
<gene>
    <name evidence="2" type="ORF">NCTC10327_00001</name>
</gene>
<name>A0A7Z9C8Q1_9ACTO</name>
<protein>
    <submittedName>
        <fullName evidence="2">Uncharacterized protein</fullName>
    </submittedName>
</protein>
<reference evidence="2 3" key="1">
    <citation type="submission" date="2018-11" db="EMBL/GenBank/DDBJ databases">
        <authorList>
            <consortium name="Pathogen Informatics"/>
        </authorList>
    </citation>
    <scope>NUCLEOTIDE SEQUENCE [LARGE SCALE GENOMIC DNA]</scope>
    <source>
        <strain evidence="2 3">NCTC10327</strain>
    </source>
</reference>
<dbReference type="AlphaFoldDB" id="A0A7Z9C8Q1"/>
<evidence type="ECO:0000313" key="2">
    <source>
        <dbReference type="EMBL" id="VDG75273.1"/>
    </source>
</evidence>
<comment type="caution">
    <text evidence="2">The sequence shown here is derived from an EMBL/GenBank/DDBJ whole genome shotgun (WGS) entry which is preliminary data.</text>
</comment>
<dbReference type="Proteomes" id="UP000269974">
    <property type="component" value="Unassembled WGS sequence"/>
</dbReference>
<organism evidence="2 3">
    <name type="scientific">Actinobaculum suis</name>
    <dbReference type="NCBI Taxonomy" id="1657"/>
    <lineage>
        <taxon>Bacteria</taxon>
        <taxon>Bacillati</taxon>
        <taxon>Actinomycetota</taxon>
        <taxon>Actinomycetes</taxon>
        <taxon>Actinomycetales</taxon>
        <taxon>Actinomycetaceae</taxon>
        <taxon>Actinobaculum</taxon>
    </lineage>
</organism>
<sequence>MPAGNSGGEIRTNANGDPIGRLVPGGIVKPGQTWTGMDAGGVGERTYWLVDPTTGQKTKIGTINGAWPKRHEIRSLDGRYCIPFRWEGPHKVEGDLKISQVWPAGAAYPVLRTSGDSPAQPFTVHAVPEPESRNAWMELIRRRAPVMIIHSRAACHRPECPLLEDGGCWLAQIVAAPREMSARFDRGEETYQLDCVPVDPASLVGLSGGIAPNVWRDLPRLGTVERLRAARSTWRDVLEHPIP</sequence>